<protein>
    <submittedName>
        <fullName evidence="5">Tetratricopeptide repeat protein</fullName>
    </submittedName>
</protein>
<dbReference type="RefSeq" id="WP_133543761.1">
    <property type="nucleotide sequence ID" value="NZ_SNYQ01000002.1"/>
</dbReference>
<dbReference type="Gene3D" id="1.25.40.10">
    <property type="entry name" value="Tetratricopeptide repeat domain"/>
    <property type="match status" value="1"/>
</dbReference>
<dbReference type="Proteomes" id="UP000295657">
    <property type="component" value="Unassembled WGS sequence"/>
</dbReference>
<dbReference type="SMART" id="SM00028">
    <property type="entry name" value="TPR"/>
    <property type="match status" value="1"/>
</dbReference>
<dbReference type="AlphaFoldDB" id="A0A4R6VEX3"/>
<name>A0A4R6VEX3_9PAST</name>
<keyword evidence="2 3" id="KW-0802">TPR repeat</keyword>
<keyword evidence="6" id="KW-1185">Reference proteome</keyword>
<keyword evidence="4" id="KW-0732">Signal</keyword>
<proteinExistence type="predicted"/>
<dbReference type="PROSITE" id="PS50005">
    <property type="entry name" value="TPR"/>
    <property type="match status" value="1"/>
</dbReference>
<evidence type="ECO:0000256" key="4">
    <source>
        <dbReference type="SAM" id="SignalP"/>
    </source>
</evidence>
<feature type="chain" id="PRO_5020992539" evidence="4">
    <location>
        <begin position="20"/>
        <end position="188"/>
    </location>
</feature>
<evidence type="ECO:0000256" key="1">
    <source>
        <dbReference type="ARBA" id="ARBA00022737"/>
    </source>
</evidence>
<feature type="signal peptide" evidence="4">
    <location>
        <begin position="1"/>
        <end position="19"/>
    </location>
</feature>
<dbReference type="InterPro" id="IPR011990">
    <property type="entry name" value="TPR-like_helical_dom_sf"/>
</dbReference>
<dbReference type="Pfam" id="PF07719">
    <property type="entry name" value="TPR_2"/>
    <property type="match status" value="1"/>
</dbReference>
<feature type="repeat" description="TPR" evidence="3">
    <location>
        <begin position="21"/>
        <end position="54"/>
    </location>
</feature>
<evidence type="ECO:0000256" key="3">
    <source>
        <dbReference type="PROSITE-ProRule" id="PRU00339"/>
    </source>
</evidence>
<dbReference type="EMBL" id="SNYQ01000002">
    <property type="protein sequence ID" value="TDQ59050.1"/>
    <property type="molecule type" value="Genomic_DNA"/>
</dbReference>
<gene>
    <name evidence="5" type="ORF">EDC45_0842</name>
</gene>
<dbReference type="InterPro" id="IPR019734">
    <property type="entry name" value="TPR_rpt"/>
</dbReference>
<evidence type="ECO:0000313" key="5">
    <source>
        <dbReference type="EMBL" id="TDQ59050.1"/>
    </source>
</evidence>
<dbReference type="PROSITE" id="PS51257">
    <property type="entry name" value="PROKAR_LIPOPROTEIN"/>
    <property type="match status" value="1"/>
</dbReference>
<dbReference type="InterPro" id="IPR013105">
    <property type="entry name" value="TPR_2"/>
</dbReference>
<reference evidence="5 6" key="1">
    <citation type="submission" date="2019-03" db="EMBL/GenBank/DDBJ databases">
        <title>Genomic Encyclopedia of Type Strains, Phase IV (KMG-IV): sequencing the most valuable type-strain genomes for metagenomic binning, comparative biology and taxonomic classification.</title>
        <authorList>
            <person name="Goeker M."/>
        </authorList>
    </citation>
    <scope>NUCLEOTIDE SEQUENCE [LARGE SCALE GENOMIC DNA]</scope>
    <source>
        <strain evidence="5 6">DSM 28403</strain>
    </source>
</reference>
<comment type="caution">
    <text evidence="5">The sequence shown here is derived from an EMBL/GenBank/DDBJ whole genome shotgun (WGS) entry which is preliminary data.</text>
</comment>
<evidence type="ECO:0000256" key="2">
    <source>
        <dbReference type="ARBA" id="ARBA00022803"/>
    </source>
</evidence>
<sequence>MKILPVIALSLLLSACSSMQTKSNGQLGNEYYTKGEYEKAKFHYQQAIKEDDQEGTRGLGLIALQNNDIAGAEKYFLRAYNNGFHHAGRNLGWLYIRHVKPRNCQKGLYYLISAAQQGSGEAIWGLKRYFNFAPPGFISAAESGRGMMSFLSPYGVSLLGISPAYAEQENKMVMKKLMYKCENLYFEN</sequence>
<keyword evidence="1" id="KW-0677">Repeat</keyword>
<dbReference type="SUPFAM" id="SSF81901">
    <property type="entry name" value="HCP-like"/>
    <property type="match status" value="1"/>
</dbReference>
<organism evidence="5 6">
    <name type="scientific">Mesocricetibacter intestinalis</name>
    <dbReference type="NCBI Taxonomy" id="1521930"/>
    <lineage>
        <taxon>Bacteria</taxon>
        <taxon>Pseudomonadati</taxon>
        <taxon>Pseudomonadota</taxon>
        <taxon>Gammaproteobacteria</taxon>
        <taxon>Pasteurellales</taxon>
        <taxon>Pasteurellaceae</taxon>
        <taxon>Mesocricetibacter</taxon>
    </lineage>
</organism>
<evidence type="ECO:0000313" key="6">
    <source>
        <dbReference type="Proteomes" id="UP000295657"/>
    </source>
</evidence>
<accession>A0A4R6VEX3</accession>